<keyword evidence="8" id="KW-1185">Reference proteome</keyword>
<dbReference type="Pfam" id="PF14905">
    <property type="entry name" value="OMP_b-brl_3"/>
    <property type="match status" value="1"/>
</dbReference>
<accession>A0A1S2VR89</accession>
<name>A0A1S2VR89_9BACT</name>
<feature type="region of interest" description="Disordered" evidence="4">
    <location>
        <begin position="840"/>
        <end position="884"/>
    </location>
</feature>
<feature type="compositionally biased region" description="Basic and acidic residues" evidence="4">
    <location>
        <begin position="849"/>
        <end position="858"/>
    </location>
</feature>
<evidence type="ECO:0000313" key="8">
    <source>
        <dbReference type="Proteomes" id="UP000181790"/>
    </source>
</evidence>
<protein>
    <submittedName>
        <fullName evidence="7">TonB-dependent receptor</fullName>
    </submittedName>
</protein>
<gene>
    <name evidence="7" type="ORF">BLX24_01995</name>
</gene>
<dbReference type="SUPFAM" id="SSF49464">
    <property type="entry name" value="Carboxypeptidase regulatory domain-like"/>
    <property type="match status" value="1"/>
</dbReference>
<keyword evidence="2" id="KW-0472">Membrane</keyword>
<dbReference type="InterPro" id="IPR008969">
    <property type="entry name" value="CarboxyPept-like_regulatory"/>
</dbReference>
<dbReference type="Proteomes" id="UP000181790">
    <property type="component" value="Unassembled WGS sequence"/>
</dbReference>
<proteinExistence type="predicted"/>
<dbReference type="AlphaFoldDB" id="A0A1S2VR89"/>
<keyword evidence="5" id="KW-0732">Signal</keyword>
<dbReference type="PANTHER" id="PTHR40980">
    <property type="entry name" value="PLUG DOMAIN-CONTAINING PROTEIN"/>
    <property type="match status" value="1"/>
</dbReference>
<comment type="caution">
    <text evidence="7">The sequence shown here is derived from an EMBL/GenBank/DDBJ whole genome shotgun (WGS) entry which is preliminary data.</text>
</comment>
<dbReference type="InterPro" id="IPR036942">
    <property type="entry name" value="Beta-barrel_TonB_sf"/>
</dbReference>
<evidence type="ECO:0000259" key="6">
    <source>
        <dbReference type="Pfam" id="PF14905"/>
    </source>
</evidence>
<evidence type="ECO:0000313" key="7">
    <source>
        <dbReference type="EMBL" id="OIN61282.1"/>
    </source>
</evidence>
<dbReference type="Gene3D" id="2.40.170.20">
    <property type="entry name" value="TonB-dependent receptor, beta-barrel domain"/>
    <property type="match status" value="1"/>
</dbReference>
<dbReference type="EMBL" id="MORL01000001">
    <property type="protein sequence ID" value="OIN61282.1"/>
    <property type="molecule type" value="Genomic_DNA"/>
</dbReference>
<keyword evidence="7" id="KW-0675">Receptor</keyword>
<dbReference type="InterPro" id="IPR041700">
    <property type="entry name" value="OMP_b-brl_3"/>
</dbReference>
<dbReference type="Gene3D" id="2.60.40.1120">
    <property type="entry name" value="Carboxypeptidase-like, regulatory domain"/>
    <property type="match status" value="1"/>
</dbReference>
<feature type="signal peptide" evidence="5">
    <location>
        <begin position="1"/>
        <end position="18"/>
    </location>
</feature>
<dbReference type="RefSeq" id="WP_071501782.1">
    <property type="nucleotide sequence ID" value="NZ_MORL01000001.1"/>
</dbReference>
<sequence>MKNTLLFLLLSSATTAFAQIPLGGQSQPVPVIPGTASDNAPKGNAKISGIVIDSTTNKPVEFASIALIDPATNRPIDGTVCDEKGQFTMSKVPTGTFRVLVSFVGYKNKAIPSVTIDGRRQDINLGKILVSPEVRTLNEVTVTGQAALVEEKVDRLVYNADKDITSKGGDATDVMRKVPMLSVDLDGNVSLRGSSNVRVLINNKPSTIVASSVADALKQIPADMIKSVEVITSPSAKYDAEGSAGIINIVTKKNTLQGFTLNTDAGVGNRGANLGLNGNLRTGKMGFSLSGFGRANYNVVGSYQNDQTVRNSSGSTSRTVQSADTRSNGMFGQYQLGWDYDLNKNTAITASVRYGLRNNNSFQDKLTTRTFLPGGATGTLGIRDVNVQDYSGTVDVNVDFTKTFSKPQQEFSILTQYSRNNRTNNFIANILNNVDMETITSREKNENLSYNQETTVQADYQTPVKENQMLEFGGKGIFRQVNSDFKYYSASGASGAFNPINSDVRPANTLNYDQNVAATYLSYTYSTKSKYTIKAGARYEYTFINADFTSRTSTSQPAVSVPDYGNLVPSINISKALKGGKTIKLAYNRRLQRPGIQFLNPNVNASNPTNITQGNPNLRPELTDNFEFSTSTYIKSVYLNGSLFARFTGNSIESVRTTDTIRTGDVVNPVLQQVIRTTYYNIGQQESYGLNLFGNATILSKWQIGGGFDAYYTFLTNNSPNPSLKSSNSGFVISGRIFTNVTLKNGWGIQGFGFARGRQVQLQGTQGSFAFYSLGVKKEFASKRGSIGISGENFFNHPFKVRTELASATFTQSSLTSFYNAGVRVNFSYRFGKMSMDGQGFGGRKKKSVNNDDVKGDGGGDNGGTPQQGQGTTGGQGGGRPRNR</sequence>
<dbReference type="Gene3D" id="2.170.130.10">
    <property type="entry name" value="TonB-dependent receptor, plug domain"/>
    <property type="match status" value="1"/>
</dbReference>
<evidence type="ECO:0000256" key="4">
    <source>
        <dbReference type="SAM" id="MobiDB-lite"/>
    </source>
</evidence>
<feature type="compositionally biased region" description="Gly residues" evidence="4">
    <location>
        <begin position="871"/>
        <end position="884"/>
    </location>
</feature>
<evidence type="ECO:0000256" key="3">
    <source>
        <dbReference type="ARBA" id="ARBA00023237"/>
    </source>
</evidence>
<evidence type="ECO:0000256" key="5">
    <source>
        <dbReference type="SAM" id="SignalP"/>
    </source>
</evidence>
<feature type="chain" id="PRO_5010178643" evidence="5">
    <location>
        <begin position="19"/>
        <end position="884"/>
    </location>
</feature>
<dbReference type="GO" id="GO:0009279">
    <property type="term" value="C:cell outer membrane"/>
    <property type="evidence" value="ECO:0007669"/>
    <property type="project" value="UniProtKB-SubCell"/>
</dbReference>
<dbReference type="SUPFAM" id="SSF56935">
    <property type="entry name" value="Porins"/>
    <property type="match status" value="1"/>
</dbReference>
<dbReference type="PANTHER" id="PTHR40980:SF4">
    <property type="entry name" value="TONB-DEPENDENT RECEPTOR-LIKE BETA-BARREL DOMAIN-CONTAINING PROTEIN"/>
    <property type="match status" value="1"/>
</dbReference>
<organism evidence="7 8">
    <name type="scientific">Arsenicibacter rosenii</name>
    <dbReference type="NCBI Taxonomy" id="1750698"/>
    <lineage>
        <taxon>Bacteria</taxon>
        <taxon>Pseudomonadati</taxon>
        <taxon>Bacteroidota</taxon>
        <taxon>Cytophagia</taxon>
        <taxon>Cytophagales</taxon>
        <taxon>Spirosomataceae</taxon>
        <taxon>Arsenicibacter</taxon>
    </lineage>
</organism>
<keyword evidence="3" id="KW-0998">Cell outer membrane</keyword>
<reference evidence="7 8" key="1">
    <citation type="submission" date="2016-10" db="EMBL/GenBank/DDBJ databases">
        <title>Arsenicibacter rosenii gen. nov., sp. nov., an efficient arsenic-methylating bacterium isolated from an arsenic-contaminated paddy soil.</title>
        <authorList>
            <person name="Huang K."/>
        </authorList>
    </citation>
    <scope>NUCLEOTIDE SEQUENCE [LARGE SCALE GENOMIC DNA]</scope>
    <source>
        <strain evidence="7 8">SM-1</strain>
    </source>
</reference>
<comment type="subcellular location">
    <subcellularLocation>
        <location evidence="1">Cell outer membrane</location>
    </subcellularLocation>
</comment>
<dbReference type="Pfam" id="PF13715">
    <property type="entry name" value="CarbopepD_reg_2"/>
    <property type="match status" value="1"/>
</dbReference>
<dbReference type="InterPro" id="IPR037066">
    <property type="entry name" value="Plug_dom_sf"/>
</dbReference>
<feature type="domain" description="Outer membrane protein beta-barrel" evidence="6">
    <location>
        <begin position="402"/>
        <end position="829"/>
    </location>
</feature>
<evidence type="ECO:0000256" key="1">
    <source>
        <dbReference type="ARBA" id="ARBA00004442"/>
    </source>
</evidence>
<evidence type="ECO:0000256" key="2">
    <source>
        <dbReference type="ARBA" id="ARBA00023136"/>
    </source>
</evidence>
<dbReference type="OrthoDB" id="905812at2"/>